<dbReference type="Pfam" id="PF14498">
    <property type="entry name" value="Glyco_hyd_65N_2"/>
    <property type="match status" value="1"/>
</dbReference>
<dbReference type="RefSeq" id="WP_120974589.1">
    <property type="nucleotide sequence ID" value="NZ_RBZM01000002.1"/>
</dbReference>
<dbReference type="SUPFAM" id="SSF48208">
    <property type="entry name" value="Six-hairpin glycosidases"/>
    <property type="match status" value="1"/>
</dbReference>
<dbReference type="PANTHER" id="PTHR31084:SF0">
    <property type="entry name" value="ALPHA-L-FUCOSIDASE 2"/>
    <property type="match status" value="1"/>
</dbReference>
<dbReference type="InterPro" id="IPR008928">
    <property type="entry name" value="6-hairpin_glycosidase_sf"/>
</dbReference>
<gene>
    <name evidence="4" type="ORF">D7Z26_03010</name>
</gene>
<evidence type="ECO:0000259" key="1">
    <source>
        <dbReference type="Pfam" id="PF14498"/>
    </source>
</evidence>
<evidence type="ECO:0000313" key="5">
    <source>
        <dbReference type="Proteomes" id="UP000282076"/>
    </source>
</evidence>
<dbReference type="EMBL" id="RBZM01000002">
    <property type="protein sequence ID" value="RKP56973.1"/>
    <property type="molecule type" value="Genomic_DNA"/>
</dbReference>
<dbReference type="Gene3D" id="1.50.10.10">
    <property type="match status" value="1"/>
</dbReference>
<dbReference type="GO" id="GO:0005975">
    <property type="term" value="P:carbohydrate metabolic process"/>
    <property type="evidence" value="ECO:0007669"/>
    <property type="project" value="InterPro"/>
</dbReference>
<dbReference type="InterPro" id="IPR049053">
    <property type="entry name" value="AFCA-like_C"/>
</dbReference>
<dbReference type="PIRSF" id="PIRSF007663">
    <property type="entry name" value="UCP007663"/>
    <property type="match status" value="1"/>
</dbReference>
<feature type="domain" description="Glycosyl hydrolase family 95 N-terminal" evidence="1">
    <location>
        <begin position="18"/>
        <end position="268"/>
    </location>
</feature>
<dbReference type="OrthoDB" id="9802600at2"/>
<dbReference type="GO" id="GO:0004560">
    <property type="term" value="F:alpha-L-fucosidase activity"/>
    <property type="evidence" value="ECO:0007669"/>
    <property type="project" value="InterPro"/>
</dbReference>
<dbReference type="Pfam" id="PF21307">
    <property type="entry name" value="Glyco_hydro_95_C"/>
    <property type="match status" value="1"/>
</dbReference>
<evidence type="ECO:0000259" key="2">
    <source>
        <dbReference type="Pfam" id="PF21307"/>
    </source>
</evidence>
<proteinExistence type="predicted"/>
<dbReference type="InterPro" id="IPR054363">
    <property type="entry name" value="GH95_cat"/>
</dbReference>
<dbReference type="Proteomes" id="UP000282076">
    <property type="component" value="Unassembled WGS sequence"/>
</dbReference>
<protein>
    <submittedName>
        <fullName evidence="4">Glycoside hydrolase family 95 protein</fullName>
    </submittedName>
</protein>
<feature type="domain" description="Glycosyl hydrolase family 95 catalytic" evidence="3">
    <location>
        <begin position="293"/>
        <end position="706"/>
    </location>
</feature>
<evidence type="ECO:0000259" key="3">
    <source>
        <dbReference type="Pfam" id="PF22124"/>
    </source>
</evidence>
<evidence type="ECO:0000313" key="4">
    <source>
        <dbReference type="EMBL" id="RKP56973.1"/>
    </source>
</evidence>
<sequence length="803" mass="89957">MTRIRGIEEERNGQEWKLWYQKPASVWEEALPIGNGRLGGMVFGGTDVERLALNEDTLWAGFPRDGMNYEARRHLAEARKLIFDGRNAEAQRLIEAKMLGRDCEPYLPLGTLTLDWGRVSGNAEAIRDYRRALTLDDGIATVVYRTGDISLRGEYFASAPDQAIFVRYFAEEGSLDVDLGFESPLRHTVEADGDTLILKGRAPSHISDNYRGDHPASVLYETGLGLPYEARVLIDTDGLVHATKNGKLEIRKAKMLTIYVAAATGFTGYDATPDEEGISERCRKLLSAASVTGYERARSRHLQDHRQLFRRVDLRLEGDAEISEAAVRVEEKPTDERLNAYRQTKKDPALEALYFQYGRYLLMASSRPGTQPANLQGIWNPHVQPPWNSDYTVNINTQMNYWPAEVANLSECHDPLFDMLQDLSNSGRRTAEIHYGCRGWTTHHNVDLWRMSTPTGGSACWAFWPLGGAWLVRHLWDRYLFSLDVSFLRERAFPIMKGAALFCLDWLTVLPDGTLVTNPSTSPENAFLLANGESCNVTVASTMDIAIIRELFTNTLEAIRAIGGEEEDALRDELSEAIVKLPDCRIGRHGQIQEWLEDYEEAEPGHRHISHLYGLHPGVQIHDETPELLRAAAVTLERRLAHGGGHTGWSCAWLINQFARLKDSSQAHVMVQTLLANSTYPNLFDAHPPFQIDGNFGGTAGISEMLLQSHHNRIELLPALPMAWRSGWISGLKARGGFSINLSWKDGRLTEAAVTSAHGANCRIKYAYGEWCVKNEQGADVAVSPEGDFETSASSRYFIRVTR</sequence>
<dbReference type="InterPro" id="IPR012341">
    <property type="entry name" value="6hp_glycosidase-like_sf"/>
</dbReference>
<organism evidence="4 5">
    <name type="scientific">Cohnella endophytica</name>
    <dbReference type="NCBI Taxonomy" id="2419778"/>
    <lineage>
        <taxon>Bacteria</taxon>
        <taxon>Bacillati</taxon>
        <taxon>Bacillota</taxon>
        <taxon>Bacilli</taxon>
        <taxon>Bacillales</taxon>
        <taxon>Paenibacillaceae</taxon>
        <taxon>Cohnella</taxon>
    </lineage>
</organism>
<dbReference type="InterPro" id="IPR016518">
    <property type="entry name" value="Alpha-L-fucosidase"/>
</dbReference>
<keyword evidence="4" id="KW-0378">Hydrolase</keyword>
<dbReference type="Pfam" id="PF22124">
    <property type="entry name" value="Glyco_hydro_95_cat"/>
    <property type="match status" value="1"/>
</dbReference>
<dbReference type="PANTHER" id="PTHR31084">
    <property type="entry name" value="ALPHA-L-FUCOSIDASE 2"/>
    <property type="match status" value="1"/>
</dbReference>
<accession>A0A494Y8K5</accession>
<dbReference type="FunFam" id="1.50.10.10:FF:000028">
    <property type="entry name" value="Alpha-L-fucosidase 2"/>
    <property type="match status" value="1"/>
</dbReference>
<reference evidence="4 5" key="1">
    <citation type="submission" date="2018-10" db="EMBL/GenBank/DDBJ databases">
        <title>Cohnella sp. M2MS4P-1, whole genome shotgun sequence.</title>
        <authorList>
            <person name="Tuo L."/>
        </authorList>
    </citation>
    <scope>NUCLEOTIDE SEQUENCE [LARGE SCALE GENOMIC DNA]</scope>
    <source>
        <strain evidence="4 5">M2MS4P-1</strain>
    </source>
</reference>
<keyword evidence="5" id="KW-1185">Reference proteome</keyword>
<dbReference type="InterPro" id="IPR027414">
    <property type="entry name" value="GH95_N_dom"/>
</dbReference>
<feature type="domain" description="Alpha fucosidase A-like C-terminal" evidence="2">
    <location>
        <begin position="708"/>
        <end position="798"/>
    </location>
</feature>
<name>A0A494Y8K5_9BACL</name>
<dbReference type="AlphaFoldDB" id="A0A494Y8K5"/>
<comment type="caution">
    <text evidence="4">The sequence shown here is derived from an EMBL/GenBank/DDBJ whole genome shotgun (WGS) entry which is preliminary data.</text>
</comment>